<name>A0A8X8WMJ2_SALSN</name>
<dbReference type="Gene3D" id="2.40.50.40">
    <property type="match status" value="1"/>
</dbReference>
<protein>
    <recommendedName>
        <fullName evidence="1">Chromo domain-containing protein</fullName>
    </recommendedName>
</protein>
<dbReference type="EMBL" id="PNBA02000016">
    <property type="protein sequence ID" value="KAG6397657.1"/>
    <property type="molecule type" value="Genomic_DNA"/>
</dbReference>
<evidence type="ECO:0000259" key="1">
    <source>
        <dbReference type="PROSITE" id="PS50013"/>
    </source>
</evidence>
<dbReference type="InterPro" id="IPR000953">
    <property type="entry name" value="Chromo/chromo_shadow_dom"/>
</dbReference>
<evidence type="ECO:0000313" key="2">
    <source>
        <dbReference type="EMBL" id="KAG6397657.1"/>
    </source>
</evidence>
<organism evidence="2">
    <name type="scientific">Salvia splendens</name>
    <name type="common">Scarlet sage</name>
    <dbReference type="NCBI Taxonomy" id="180675"/>
    <lineage>
        <taxon>Eukaryota</taxon>
        <taxon>Viridiplantae</taxon>
        <taxon>Streptophyta</taxon>
        <taxon>Embryophyta</taxon>
        <taxon>Tracheophyta</taxon>
        <taxon>Spermatophyta</taxon>
        <taxon>Magnoliopsida</taxon>
        <taxon>eudicotyledons</taxon>
        <taxon>Gunneridae</taxon>
        <taxon>Pentapetalae</taxon>
        <taxon>asterids</taxon>
        <taxon>lamiids</taxon>
        <taxon>Lamiales</taxon>
        <taxon>Lamiaceae</taxon>
        <taxon>Nepetoideae</taxon>
        <taxon>Mentheae</taxon>
        <taxon>Salviinae</taxon>
        <taxon>Salvia</taxon>
        <taxon>Salvia subgen. Calosphace</taxon>
        <taxon>core Calosphace</taxon>
    </lineage>
</organism>
<accession>A0A8X8WMJ2</accession>
<keyword evidence="3" id="KW-1185">Reference proteome</keyword>
<dbReference type="Proteomes" id="UP000298416">
    <property type="component" value="Unassembled WGS sequence"/>
</dbReference>
<reference evidence="2" key="2">
    <citation type="submission" date="2020-08" db="EMBL/GenBank/DDBJ databases">
        <title>Plant Genome Project.</title>
        <authorList>
            <person name="Zhang R.-G."/>
        </authorList>
    </citation>
    <scope>NUCLEOTIDE SEQUENCE</scope>
    <source>
        <strain evidence="2">Huo1</strain>
        <tissue evidence="2">Leaf</tissue>
    </source>
</reference>
<reference evidence="2" key="1">
    <citation type="submission" date="2018-01" db="EMBL/GenBank/DDBJ databases">
        <authorList>
            <person name="Mao J.F."/>
        </authorList>
    </citation>
    <scope>NUCLEOTIDE SEQUENCE</scope>
    <source>
        <strain evidence="2">Huo1</strain>
        <tissue evidence="2">Leaf</tissue>
    </source>
</reference>
<dbReference type="Pfam" id="PF00385">
    <property type="entry name" value="Chromo"/>
    <property type="match status" value="1"/>
</dbReference>
<evidence type="ECO:0000313" key="3">
    <source>
        <dbReference type="Proteomes" id="UP000298416"/>
    </source>
</evidence>
<dbReference type="InterPro" id="IPR016197">
    <property type="entry name" value="Chromo-like_dom_sf"/>
</dbReference>
<sequence length="136" mass="15561">MRHSLPRFGSTGLGFRGVLSYLLKKAIGATVVEPSLLEDLLRVDPPYLPELILDHRSVMRDSVSVAQVLVKWFGLLADEATWVDEEDMRCQFPFFSLVHFSLFPLGRQLIAIILGRFTHVDHDRWRIIISSQISKN</sequence>
<proteinExistence type="predicted"/>
<dbReference type="InterPro" id="IPR023780">
    <property type="entry name" value="Chromo_domain"/>
</dbReference>
<dbReference type="PROSITE" id="PS50013">
    <property type="entry name" value="CHROMO_2"/>
    <property type="match status" value="1"/>
</dbReference>
<comment type="caution">
    <text evidence="2">The sequence shown here is derived from an EMBL/GenBank/DDBJ whole genome shotgun (WGS) entry which is preliminary data.</text>
</comment>
<feature type="domain" description="Chromo" evidence="1">
    <location>
        <begin position="47"/>
        <end position="90"/>
    </location>
</feature>
<dbReference type="SUPFAM" id="SSF54160">
    <property type="entry name" value="Chromo domain-like"/>
    <property type="match status" value="1"/>
</dbReference>
<gene>
    <name evidence="2" type="ORF">SASPL_143827</name>
</gene>
<dbReference type="AlphaFoldDB" id="A0A8X8WMJ2"/>